<evidence type="ECO:0000256" key="7">
    <source>
        <dbReference type="ARBA" id="ARBA00023136"/>
    </source>
</evidence>
<keyword evidence="3 9" id="KW-1003">Cell membrane</keyword>
<comment type="catalytic activity">
    <reaction evidence="9">
        <text>N-terminal S-1,2-diacyl-sn-glyceryl-L-cysteinyl-[lipoprotein] + a glycerophospholipid = N-acyl-S-1,2-diacyl-sn-glyceryl-L-cysteinyl-[lipoprotein] + a 2-acyl-sn-glycero-3-phospholipid + H(+)</text>
        <dbReference type="Rhea" id="RHEA:48228"/>
        <dbReference type="Rhea" id="RHEA-COMP:14681"/>
        <dbReference type="Rhea" id="RHEA-COMP:14684"/>
        <dbReference type="ChEBI" id="CHEBI:15378"/>
        <dbReference type="ChEBI" id="CHEBI:136912"/>
        <dbReference type="ChEBI" id="CHEBI:140656"/>
        <dbReference type="ChEBI" id="CHEBI:140657"/>
        <dbReference type="ChEBI" id="CHEBI:140660"/>
        <dbReference type="EC" id="2.3.1.269"/>
    </reaction>
</comment>
<evidence type="ECO:0000256" key="6">
    <source>
        <dbReference type="ARBA" id="ARBA00022989"/>
    </source>
</evidence>
<evidence type="ECO:0000256" key="1">
    <source>
        <dbReference type="ARBA" id="ARBA00004651"/>
    </source>
</evidence>
<accession>A0ABN7M339</accession>
<dbReference type="InterPro" id="IPR004563">
    <property type="entry name" value="Apolipo_AcylTrfase"/>
</dbReference>
<dbReference type="InterPro" id="IPR036526">
    <property type="entry name" value="C-N_Hydrolase_sf"/>
</dbReference>
<gene>
    <name evidence="9 11" type="primary">lnt</name>
    <name evidence="11" type="ORF">NSPZN2_40755</name>
</gene>
<comment type="pathway">
    <text evidence="9">Protein modification; lipoprotein biosynthesis (N-acyl transfer).</text>
</comment>
<feature type="transmembrane region" description="Helical" evidence="9">
    <location>
        <begin position="510"/>
        <end position="529"/>
    </location>
</feature>
<evidence type="ECO:0000259" key="10">
    <source>
        <dbReference type="PROSITE" id="PS50263"/>
    </source>
</evidence>
<dbReference type="PROSITE" id="PS50263">
    <property type="entry name" value="CN_HYDROLASE"/>
    <property type="match status" value="1"/>
</dbReference>
<keyword evidence="6 9" id="KW-1133">Transmembrane helix</keyword>
<sequence>MTISRARLILLACASGFLYPLSFPAFDLGIVAWFALVPLHMAVEYAAPRRAFRVGWLAGTVAFTGAMSWVITAMNVYGKVPLPIATLVMLLLTIYLGLYLAVYAGALSWIRTAFPTLGFLPAPFLWVTLELIRTYFLSGLPWALFGYSQYQWLPIIQFADHFGVYGVSFLLVLVNAALAETLIWSFKAYRGFQLRSFPWPSSVAAAAGFGVALFYGTTLLSAAQQVQPRTLSVGVVQPNVEQAQKWDVAFRHETMSRFDRLTTGLGDNLDLIVWPEAATPFVYEMEPQYRVLVGDMVRRAGAPLLFGSPALRRHPDGRPFLLNSAYLLSTDGQILGRYDKQHLVPFGEYIPFHNSLLFFLDKLVEGIGDFEAGPGSTLLMFKPHEKSPPLAAAATNPDFHLKFGVVICYEVIFPNLVRQFAANGADFMVTVTNDAWFGPSSAPYQHFGMVVFRAVENHVAFARAANTGISGFIDPYGRVLQQSPIFTQEALRGTIPVTHQQTFYSQYGDLFAYACAILIALLCLTGYFSPDTEPAGGEPAGRPA</sequence>
<dbReference type="RefSeq" id="WP_213043531.1">
    <property type="nucleotide sequence ID" value="NZ_CAJNBJ010000017.1"/>
</dbReference>
<dbReference type="HAMAP" id="MF_01148">
    <property type="entry name" value="Lnt"/>
    <property type="match status" value="1"/>
</dbReference>
<protein>
    <recommendedName>
        <fullName evidence="9">Apolipoprotein N-acyltransferase</fullName>
        <shortName evidence="9">ALP N-acyltransferase</shortName>
        <ecNumber evidence="9">2.3.1.269</ecNumber>
    </recommendedName>
</protein>
<evidence type="ECO:0000256" key="5">
    <source>
        <dbReference type="ARBA" id="ARBA00022692"/>
    </source>
</evidence>
<evidence type="ECO:0000256" key="3">
    <source>
        <dbReference type="ARBA" id="ARBA00022475"/>
    </source>
</evidence>
<feature type="transmembrane region" description="Helical" evidence="9">
    <location>
        <begin position="54"/>
        <end position="74"/>
    </location>
</feature>
<dbReference type="SUPFAM" id="SSF56317">
    <property type="entry name" value="Carbon-nitrogen hydrolase"/>
    <property type="match status" value="1"/>
</dbReference>
<evidence type="ECO:0000256" key="9">
    <source>
        <dbReference type="HAMAP-Rule" id="MF_01148"/>
    </source>
</evidence>
<reference evidence="11 12" key="1">
    <citation type="submission" date="2021-02" db="EMBL/GenBank/DDBJ databases">
        <authorList>
            <person name="Han P."/>
        </authorList>
    </citation>
    <scope>NUCLEOTIDE SEQUENCE [LARGE SCALE GENOMIC DNA]</scope>
    <source>
        <strain evidence="11">Candidatus Nitrospira sp. ZN2</strain>
    </source>
</reference>
<evidence type="ECO:0000256" key="2">
    <source>
        <dbReference type="ARBA" id="ARBA00010065"/>
    </source>
</evidence>
<comment type="caution">
    <text evidence="11">The sequence shown here is derived from an EMBL/GenBank/DDBJ whole genome shotgun (WGS) entry which is preliminary data.</text>
</comment>
<dbReference type="InterPro" id="IPR045378">
    <property type="entry name" value="LNT_N"/>
</dbReference>
<keyword evidence="5 9" id="KW-0812">Transmembrane</keyword>
<evidence type="ECO:0000256" key="8">
    <source>
        <dbReference type="ARBA" id="ARBA00023315"/>
    </source>
</evidence>
<dbReference type="NCBIfam" id="TIGR00546">
    <property type="entry name" value="lnt"/>
    <property type="match status" value="1"/>
</dbReference>
<proteinExistence type="inferred from homology"/>
<keyword evidence="8 9" id="KW-0012">Acyltransferase</keyword>
<dbReference type="Proteomes" id="UP000675880">
    <property type="component" value="Unassembled WGS sequence"/>
</dbReference>
<dbReference type="Gene3D" id="3.60.110.10">
    <property type="entry name" value="Carbon-nitrogen hydrolase"/>
    <property type="match status" value="1"/>
</dbReference>
<dbReference type="GO" id="GO:0016746">
    <property type="term" value="F:acyltransferase activity"/>
    <property type="evidence" value="ECO:0007669"/>
    <property type="project" value="UniProtKB-KW"/>
</dbReference>
<comment type="similarity">
    <text evidence="2 9">Belongs to the CN hydrolase family. Apolipoprotein N-acyltransferase subfamily.</text>
</comment>
<evidence type="ECO:0000256" key="4">
    <source>
        <dbReference type="ARBA" id="ARBA00022679"/>
    </source>
</evidence>
<evidence type="ECO:0000313" key="12">
    <source>
        <dbReference type="Proteomes" id="UP000675880"/>
    </source>
</evidence>
<dbReference type="InterPro" id="IPR003010">
    <property type="entry name" value="C-N_Hydrolase"/>
</dbReference>
<feature type="transmembrane region" description="Helical" evidence="9">
    <location>
        <begin position="80"/>
        <end position="102"/>
    </location>
</feature>
<feature type="transmembrane region" description="Helical" evidence="9">
    <location>
        <begin position="203"/>
        <end position="223"/>
    </location>
</feature>
<comment type="subcellular location">
    <subcellularLocation>
        <location evidence="1 9">Cell membrane</location>
        <topology evidence="1 9">Multi-pass membrane protein</topology>
    </subcellularLocation>
</comment>
<evidence type="ECO:0000313" key="11">
    <source>
        <dbReference type="EMBL" id="CAE6781007.1"/>
    </source>
</evidence>
<feature type="domain" description="CN hydrolase" evidence="10">
    <location>
        <begin position="236"/>
        <end position="497"/>
    </location>
</feature>
<keyword evidence="7 9" id="KW-0472">Membrane</keyword>
<organism evidence="11 12">
    <name type="scientific">Nitrospira defluvii</name>
    <dbReference type="NCBI Taxonomy" id="330214"/>
    <lineage>
        <taxon>Bacteria</taxon>
        <taxon>Pseudomonadati</taxon>
        <taxon>Nitrospirota</taxon>
        <taxon>Nitrospiria</taxon>
        <taxon>Nitrospirales</taxon>
        <taxon>Nitrospiraceae</taxon>
        <taxon>Nitrospira</taxon>
    </lineage>
</organism>
<comment type="function">
    <text evidence="9">Catalyzes the phospholipid dependent N-acylation of the N-terminal cysteine of apolipoprotein, the last step in lipoprotein maturation.</text>
</comment>
<keyword evidence="12" id="KW-1185">Reference proteome</keyword>
<keyword evidence="4 9" id="KW-0808">Transferase</keyword>
<name>A0ABN7M339_9BACT</name>
<dbReference type="Pfam" id="PF00795">
    <property type="entry name" value="CN_hydrolase"/>
    <property type="match status" value="1"/>
</dbReference>
<feature type="transmembrane region" description="Helical" evidence="9">
    <location>
        <begin position="132"/>
        <end position="150"/>
    </location>
</feature>
<dbReference type="CDD" id="cd07571">
    <property type="entry name" value="ALP_N-acyl_transferase"/>
    <property type="match status" value="1"/>
</dbReference>
<dbReference type="PANTHER" id="PTHR38686:SF1">
    <property type="entry name" value="APOLIPOPROTEIN N-ACYLTRANSFERASE"/>
    <property type="match status" value="1"/>
</dbReference>
<feature type="transmembrane region" description="Helical" evidence="9">
    <location>
        <begin position="162"/>
        <end position="183"/>
    </location>
</feature>
<dbReference type="PANTHER" id="PTHR38686">
    <property type="entry name" value="APOLIPOPROTEIN N-ACYLTRANSFERASE"/>
    <property type="match status" value="1"/>
</dbReference>
<dbReference type="Pfam" id="PF20154">
    <property type="entry name" value="LNT_N"/>
    <property type="match status" value="1"/>
</dbReference>
<dbReference type="EC" id="2.3.1.269" evidence="9"/>
<dbReference type="EMBL" id="CAJNBJ010000017">
    <property type="protein sequence ID" value="CAE6781007.1"/>
    <property type="molecule type" value="Genomic_DNA"/>
</dbReference>